<sequence>MRFDDLFNDIDKNTADRLSKEYPVLKDEKRERLYAMSKRKYNINEMHENNAAEVSGVEEYRRPKWYKGASIAAAAVLLVAGIGGSMAFISRNGHSPAVEVESTETATEVTTDSEDTIYLSSDEDVTDANAIAKLLTDNWLACLYDIHGRTLEVDKSSVVTKTITSYGGDEITRDFYRVTDKRYPTWEDLEKRCYEVCDAELGKIVIDNCSCAKEEDIDYTTLIYTTSDGYYVNTETCDTSDRLYKWLDDDVKGEFDENGNIITTRRHIDLDVDPDHVYETKFTIVNTEDGWRISKAEEKYYEQPSEGSQDTNADTIAKPLIDDYMEFMCALHAGDLEVDKSDTITKTMKTEDGQYEYQLEFYRVTDPRYPTWADIEKRCLEILDNELGHKVLEMCSDIDEDTKKHTFVCTTDNGYYIEKGIHDIGVETLKWEGYDLNSEFDENGNIIAAIRHTHQIESQDFTLETTFTIVNTENGWRISDVTEKPVDESESDQ</sequence>
<dbReference type="OrthoDB" id="1815189at2"/>
<keyword evidence="1" id="KW-1133">Transmembrane helix</keyword>
<organism evidence="2 3">
    <name type="scientific">Ruminococcus flavefaciens</name>
    <dbReference type="NCBI Taxonomy" id="1265"/>
    <lineage>
        <taxon>Bacteria</taxon>
        <taxon>Bacillati</taxon>
        <taxon>Bacillota</taxon>
        <taxon>Clostridia</taxon>
        <taxon>Eubacteriales</taxon>
        <taxon>Oscillospiraceae</taxon>
        <taxon>Ruminococcus</taxon>
    </lineage>
</organism>
<protein>
    <submittedName>
        <fullName evidence="2">Uncharacterized protein</fullName>
    </submittedName>
</protein>
<evidence type="ECO:0000256" key="1">
    <source>
        <dbReference type="SAM" id="Phobius"/>
    </source>
</evidence>
<feature type="transmembrane region" description="Helical" evidence="1">
    <location>
        <begin position="69"/>
        <end position="89"/>
    </location>
</feature>
<name>A0A1H6JUT2_RUMFL</name>
<proteinExistence type="predicted"/>
<dbReference type="EMBL" id="FNWV01000006">
    <property type="protein sequence ID" value="SEH66104.1"/>
    <property type="molecule type" value="Genomic_DNA"/>
</dbReference>
<keyword evidence="1" id="KW-0472">Membrane</keyword>
<keyword evidence="1" id="KW-0812">Transmembrane</keyword>
<evidence type="ECO:0000313" key="2">
    <source>
        <dbReference type="EMBL" id="SEH66104.1"/>
    </source>
</evidence>
<dbReference type="Proteomes" id="UP000183190">
    <property type="component" value="Unassembled WGS sequence"/>
</dbReference>
<reference evidence="2 3" key="1">
    <citation type="submission" date="2016-10" db="EMBL/GenBank/DDBJ databases">
        <authorList>
            <person name="de Groot N.N."/>
        </authorList>
    </citation>
    <scope>NUCLEOTIDE SEQUENCE [LARGE SCALE GENOMIC DNA]</scope>
    <source>
        <strain evidence="2 3">YAD2003</strain>
    </source>
</reference>
<dbReference type="AlphaFoldDB" id="A0A1H6JUT2"/>
<gene>
    <name evidence="2" type="ORF">SAMN02910265_02010</name>
</gene>
<evidence type="ECO:0000313" key="3">
    <source>
        <dbReference type="Proteomes" id="UP000183190"/>
    </source>
</evidence>
<dbReference type="RefSeq" id="WP_074716968.1">
    <property type="nucleotide sequence ID" value="NZ_FNWV01000006.1"/>
</dbReference>
<accession>A0A1H6JUT2</accession>